<dbReference type="SUPFAM" id="SSF52540">
    <property type="entry name" value="P-loop containing nucleoside triphosphate hydrolases"/>
    <property type="match status" value="1"/>
</dbReference>
<sequence>MNSIVLDSEFLNNIEITKYLPSFTKFHSWLLEEDYSLYDESFLAAKDVLSFIKSGAKTKKKKILKLYFEQFDNENIKQFISPLSDAIEANINEDMSLALSKKNELISLGILNFTKQYIEQISKYNPQPLIDTESSTQQIHLEVKNDEQIIQQDSLKIIKQKSHYISWLEGDIVPTLEKLKREYANNTISEESVRNFVKEFRKFVGGKLLFYITDVNEKTVSGIPLEITSSGYEEMKHPFLNITWEVSAPIEKYVKNIKYKAGDIVEASFNETRNENFRYLLLFVDFGRATALPRTILDVLATNLKQDVLKEVLINLNVSEENDEHIQAYVIQKVLERSDLVKQKLMKNLENLEENLTLIQIKEKELEQQQMELNEQEKQWQNILQRIDYYKRFEQFNNVSIEEEHNEIPFNPKLFIEQLQSLFYYNDEQQLVYNKEIIRSFVYALQSNILTVLAGPSGTGKSSIVHAFANAVKNVEVRMVPVQSSWTDTQDLLGYFHPTDKAFVPTPFMEAMAEAAQKDSAHKIFLICLDEMNLAHVEYYFSEILSAREDKNQEIRLYPKRQWETAKLILEQGQVDIERLHSAKELIELYPPVFSIPTNVRFIGTLNMDHTVKPLSPKVIDRSFIIEINHLSASEKREIISSLDVLQGKVEMDYEKFIESYSEEGILEVYIDELQNISDLFEDFPNASLNSRGMKHLIKILTYCKDANEIEKIIDYLIYGKILPRLEIKKSDFVPFENTIMSQLQKYEESYKKLQKMVEAKHTITFW</sequence>
<comment type="caution">
    <text evidence="3">The sequence shown here is derived from an EMBL/GenBank/DDBJ whole genome shotgun (WGS) entry which is preliminary data.</text>
</comment>
<name>A0ABR4XX50_9BACI</name>
<dbReference type="Gene3D" id="3.40.50.300">
    <property type="entry name" value="P-loop containing nucleotide triphosphate hydrolases"/>
    <property type="match status" value="1"/>
</dbReference>
<evidence type="ECO:0000259" key="2">
    <source>
        <dbReference type="Pfam" id="PF07728"/>
    </source>
</evidence>
<dbReference type="InterPro" id="IPR027417">
    <property type="entry name" value="P-loop_NTPase"/>
</dbReference>
<dbReference type="EMBL" id="JPVR01000077">
    <property type="protein sequence ID" value="KGR83641.1"/>
    <property type="molecule type" value="Genomic_DNA"/>
</dbReference>
<dbReference type="Proteomes" id="UP000030487">
    <property type="component" value="Unassembled WGS sequence"/>
</dbReference>
<accession>A0ABR4XX50</accession>
<dbReference type="Pfam" id="PF07728">
    <property type="entry name" value="AAA_5"/>
    <property type="match status" value="1"/>
</dbReference>
<protein>
    <recommendedName>
        <fullName evidence="2">ATPase dynein-related AAA domain-containing protein</fullName>
    </recommendedName>
</protein>
<proteinExistence type="predicted"/>
<evidence type="ECO:0000313" key="3">
    <source>
        <dbReference type="EMBL" id="KGR83641.1"/>
    </source>
</evidence>
<organism evidence="3 4">
    <name type="scientific">Lysinibacillus boronitolerans JCM 21713 = 10a = NBRC 103108</name>
    <dbReference type="NCBI Taxonomy" id="1294264"/>
    <lineage>
        <taxon>Bacteria</taxon>
        <taxon>Bacillati</taxon>
        <taxon>Bacillota</taxon>
        <taxon>Bacilli</taxon>
        <taxon>Bacillales</taxon>
        <taxon>Bacillaceae</taxon>
        <taxon>Lysinibacillus</taxon>
    </lineage>
</organism>
<feature type="domain" description="ATPase dynein-related AAA" evidence="2">
    <location>
        <begin position="452"/>
        <end position="622"/>
    </location>
</feature>
<dbReference type="InterPro" id="IPR011704">
    <property type="entry name" value="ATPase_dyneun-rel_AAA"/>
</dbReference>
<reference evidence="3 4" key="1">
    <citation type="submission" date="2014-02" db="EMBL/GenBank/DDBJ databases">
        <title>Draft genome sequence of Lysinibacillus boronitolerans NBRC 103108.</title>
        <authorList>
            <person name="Zhang F."/>
            <person name="Wang G."/>
            <person name="Zhang L."/>
        </authorList>
    </citation>
    <scope>NUCLEOTIDE SEQUENCE [LARGE SCALE GENOMIC DNA]</scope>
    <source>
        <strain evidence="3 4">NBRC 103108</strain>
    </source>
</reference>
<keyword evidence="4" id="KW-1185">Reference proteome</keyword>
<dbReference type="RefSeq" id="WP_036078720.1">
    <property type="nucleotide sequence ID" value="NZ_AVCW01000005.1"/>
</dbReference>
<feature type="coiled-coil region" evidence="1">
    <location>
        <begin position="335"/>
        <end position="386"/>
    </location>
</feature>
<keyword evidence="1" id="KW-0175">Coiled coil</keyword>
<evidence type="ECO:0000313" key="4">
    <source>
        <dbReference type="Proteomes" id="UP000030487"/>
    </source>
</evidence>
<gene>
    <name evidence="3" type="ORF">CD31_15620</name>
</gene>
<evidence type="ECO:0000256" key="1">
    <source>
        <dbReference type="SAM" id="Coils"/>
    </source>
</evidence>